<protein>
    <recommendedName>
        <fullName evidence="3">RING-type domain-containing protein</fullName>
    </recommendedName>
</protein>
<evidence type="ECO:0000259" key="3">
    <source>
        <dbReference type="PROSITE" id="PS50089"/>
    </source>
</evidence>
<evidence type="ECO:0000256" key="2">
    <source>
        <dbReference type="SAM" id="MobiDB-lite"/>
    </source>
</evidence>
<feature type="region of interest" description="Disordered" evidence="2">
    <location>
        <begin position="430"/>
        <end position="470"/>
    </location>
</feature>
<keyword evidence="1" id="KW-0479">Metal-binding</keyword>
<dbReference type="InterPro" id="IPR013083">
    <property type="entry name" value="Znf_RING/FYVE/PHD"/>
</dbReference>
<organism evidence="4 5">
    <name type="scientific">Triparma retinervis</name>
    <dbReference type="NCBI Taxonomy" id="2557542"/>
    <lineage>
        <taxon>Eukaryota</taxon>
        <taxon>Sar</taxon>
        <taxon>Stramenopiles</taxon>
        <taxon>Ochrophyta</taxon>
        <taxon>Bolidophyceae</taxon>
        <taxon>Parmales</taxon>
        <taxon>Triparmaceae</taxon>
        <taxon>Triparma</taxon>
    </lineage>
</organism>
<dbReference type="Proteomes" id="UP001165082">
    <property type="component" value="Unassembled WGS sequence"/>
</dbReference>
<feature type="compositionally biased region" description="Basic and acidic residues" evidence="2">
    <location>
        <begin position="430"/>
        <end position="439"/>
    </location>
</feature>
<keyword evidence="5" id="KW-1185">Reference proteome</keyword>
<keyword evidence="1" id="KW-0862">Zinc</keyword>
<proteinExistence type="predicted"/>
<dbReference type="CDD" id="cd16449">
    <property type="entry name" value="RING-HC"/>
    <property type="match status" value="1"/>
</dbReference>
<evidence type="ECO:0000256" key="1">
    <source>
        <dbReference type="PROSITE-ProRule" id="PRU00175"/>
    </source>
</evidence>
<dbReference type="OrthoDB" id="196815at2759"/>
<name>A0A9W7A5K8_9STRA</name>
<evidence type="ECO:0000313" key="5">
    <source>
        <dbReference type="Proteomes" id="UP001165082"/>
    </source>
</evidence>
<reference evidence="4" key="1">
    <citation type="submission" date="2022-07" db="EMBL/GenBank/DDBJ databases">
        <title>Genome analysis of Parmales, a sister group of diatoms, reveals the evolutionary specialization of diatoms from phago-mixotrophs to photoautotrophs.</title>
        <authorList>
            <person name="Ban H."/>
            <person name="Sato S."/>
            <person name="Yoshikawa S."/>
            <person name="Kazumasa Y."/>
            <person name="Nakamura Y."/>
            <person name="Ichinomiya M."/>
            <person name="Saitoh K."/>
            <person name="Sato N."/>
            <person name="Blanc-Mathieu R."/>
            <person name="Endo H."/>
            <person name="Kuwata A."/>
            <person name="Ogata H."/>
        </authorList>
    </citation>
    <scope>NUCLEOTIDE SEQUENCE</scope>
</reference>
<dbReference type="InterPro" id="IPR001841">
    <property type="entry name" value="Znf_RING"/>
</dbReference>
<dbReference type="Gene3D" id="3.30.40.10">
    <property type="entry name" value="Zinc/RING finger domain, C3HC4 (zinc finger)"/>
    <property type="match status" value="1"/>
</dbReference>
<feature type="domain" description="RING-type" evidence="3">
    <location>
        <begin position="524"/>
        <end position="568"/>
    </location>
</feature>
<accession>A0A9W7A5K8</accession>
<dbReference type="AlphaFoldDB" id="A0A9W7A5K8"/>
<comment type="caution">
    <text evidence="4">The sequence shown here is derived from an EMBL/GenBank/DDBJ whole genome shotgun (WGS) entry which is preliminary data.</text>
</comment>
<gene>
    <name evidence="4" type="ORF">TrRE_jg12109</name>
</gene>
<dbReference type="GO" id="GO:0008270">
    <property type="term" value="F:zinc ion binding"/>
    <property type="evidence" value="ECO:0007669"/>
    <property type="project" value="UniProtKB-KW"/>
</dbReference>
<dbReference type="EMBL" id="BRXZ01002456">
    <property type="protein sequence ID" value="GMH62364.1"/>
    <property type="molecule type" value="Genomic_DNA"/>
</dbReference>
<keyword evidence="1" id="KW-0863">Zinc-finger</keyword>
<sequence length="781" mass="88631">MTRCAQELARHAQHTDSNALCHLLNVCQHLKGQTRENLGFAMLLLLKYETKDGVWAIIEQVKDRVHRCQSAQKQAYVLVVSSGANMLQTTQGGAGTGRKTEWDSSIPQNMDIVYGGSAQLLSKPSPAERAITRFQSSPRSALSSLTCLHEMVEDYLSSHKEAAFMSAMHEPARFYYNATGNNHHRDHVNVHGINGWLCMIRGWFGAQLPLLPQENDGDAFKGCSDVWSGLTDEAWNKFFSKDENFGKDYEGISGLRRGNYVKERKYGTDFESGRSFTGGTGESMEKMAKAKDKRYRKTASKFAWFFRKEFVVRRMFEVLNGEGKPEYVGFRKNCEELFPIFLVSENFKWDGSMMEFMYDDDLMHIDVERAGRWFWWLGVVKESHAGKKLGLGGEGKRIYECCGKCGEVPLPPGRFCHECGEKIEANWVEEKKEDGREKEEKEEEEGEEEEEEEEESRKPSAREVAFSAPPSSVVVDASGWEILDREVSELRRPPTPPLKCERRRKEEEEELEARRLAEEEENSCPICMEVKDDVRPIPHWSSKGDISGHKMCSSCFAEYGKNSCPFCHEVSVATEVLKLVKDMIGKINEMTGTTDVNALAALWEHWQFFEMEYSGRQGVVERVGKMVIEDVAFKRNLKAAVRTSAPWMRDAAGVLFRLHSLALSGGMADLKTSDVDLLVACKAKILKIVGGMECSGHHLGAVYSQALAPWLCVSQGGGRGEEEMRDTVKDVGKAIVKNWKKHGKPSNTKREVRERIIRQYMEQARRRVWGGEDLVWNAFYK</sequence>
<dbReference type="SUPFAM" id="SSF57850">
    <property type="entry name" value="RING/U-box"/>
    <property type="match status" value="1"/>
</dbReference>
<feature type="compositionally biased region" description="Acidic residues" evidence="2">
    <location>
        <begin position="440"/>
        <end position="454"/>
    </location>
</feature>
<evidence type="ECO:0000313" key="4">
    <source>
        <dbReference type="EMBL" id="GMH62364.1"/>
    </source>
</evidence>
<dbReference type="PROSITE" id="PS50089">
    <property type="entry name" value="ZF_RING_2"/>
    <property type="match status" value="1"/>
</dbReference>